<dbReference type="InterPro" id="IPR014710">
    <property type="entry name" value="RmlC-like_jellyroll"/>
</dbReference>
<dbReference type="InterPro" id="IPR013096">
    <property type="entry name" value="Cupin_2"/>
</dbReference>
<dbReference type="InterPro" id="IPR047263">
    <property type="entry name" value="HNL-like_cupin"/>
</dbReference>
<dbReference type="Pfam" id="PF07883">
    <property type="entry name" value="Cupin_2"/>
    <property type="match status" value="1"/>
</dbReference>
<reference evidence="3 4" key="1">
    <citation type="submission" date="2017-05" db="EMBL/GenBank/DDBJ databases">
        <title>Biotechnological potential of actinobacteria isolated from South African environments.</title>
        <authorList>
            <person name="Le Roes-Hill M."/>
            <person name="Prins A."/>
            <person name="Durrell K.A."/>
        </authorList>
    </citation>
    <scope>NUCLEOTIDE SEQUENCE [LARGE SCALE GENOMIC DNA]</scope>
    <source>
        <strain evidence="3 4">HMC13</strain>
    </source>
</reference>
<dbReference type="AlphaFoldDB" id="A0A243SAD5"/>
<feature type="domain" description="Cupin type-2" evidence="2">
    <location>
        <begin position="39"/>
        <end position="97"/>
    </location>
</feature>
<dbReference type="EMBL" id="NGFN01000024">
    <property type="protein sequence ID" value="OUD03990.1"/>
    <property type="molecule type" value="Genomic_DNA"/>
</dbReference>
<dbReference type="InterPro" id="IPR011051">
    <property type="entry name" value="RmlC_Cupin_sf"/>
</dbReference>
<comment type="caution">
    <text evidence="3">The sequence shown here is derived from an EMBL/GenBank/DDBJ whole genome shotgun (WGS) entry which is preliminary data.</text>
</comment>
<dbReference type="Gene3D" id="2.60.120.10">
    <property type="entry name" value="Jelly Rolls"/>
    <property type="match status" value="1"/>
</dbReference>
<evidence type="ECO:0000313" key="3">
    <source>
        <dbReference type="EMBL" id="OUD03990.1"/>
    </source>
</evidence>
<evidence type="ECO:0000256" key="1">
    <source>
        <dbReference type="SAM" id="MobiDB-lite"/>
    </source>
</evidence>
<name>A0A243SAD5_9ACTN</name>
<organism evidence="3 4">
    <name type="scientific">Streptomyces swartbergensis</name>
    <dbReference type="NCBI Taxonomy" id="487165"/>
    <lineage>
        <taxon>Bacteria</taxon>
        <taxon>Bacillati</taxon>
        <taxon>Actinomycetota</taxon>
        <taxon>Actinomycetes</taxon>
        <taxon>Kitasatosporales</taxon>
        <taxon>Streptomycetaceae</taxon>
        <taxon>Streptomyces</taxon>
    </lineage>
</organism>
<dbReference type="Proteomes" id="UP000195105">
    <property type="component" value="Unassembled WGS sequence"/>
</dbReference>
<dbReference type="RefSeq" id="WP_086599936.1">
    <property type="nucleotide sequence ID" value="NZ_NGFN01000024.1"/>
</dbReference>
<evidence type="ECO:0000259" key="2">
    <source>
        <dbReference type="Pfam" id="PF07883"/>
    </source>
</evidence>
<feature type="region of interest" description="Disordered" evidence="1">
    <location>
        <begin position="112"/>
        <end position="142"/>
    </location>
</feature>
<dbReference type="CDD" id="cd02233">
    <property type="entry name" value="cupin_HNL-like"/>
    <property type="match status" value="1"/>
</dbReference>
<dbReference type="SUPFAM" id="SSF51182">
    <property type="entry name" value="RmlC-like cupins"/>
    <property type="match status" value="1"/>
</dbReference>
<accession>A0A243SAD5</accession>
<proteinExistence type="predicted"/>
<sequence>MKFIQQQLSSKAPADRFTGDVWWDVIHAGQEPSRMRVNMVRFSPGARTNWHSHVLGQALHVVSGVALIGTRDGTVFEAHPGQTITCPPGEEHWHGAAPDRFMEHLALWEGNGDGSTETTWAEPVTDEQYNGPRTRELPYAAS</sequence>
<dbReference type="PANTHER" id="PTHR43698:SF1">
    <property type="entry name" value="BLL4564 PROTEIN"/>
    <property type="match status" value="1"/>
</dbReference>
<dbReference type="PANTHER" id="PTHR43698">
    <property type="entry name" value="RIBD C-TERMINAL DOMAIN CONTAINING PROTEIN"/>
    <property type="match status" value="1"/>
</dbReference>
<keyword evidence="4" id="KW-1185">Reference proteome</keyword>
<evidence type="ECO:0000313" key="4">
    <source>
        <dbReference type="Proteomes" id="UP000195105"/>
    </source>
</evidence>
<gene>
    <name evidence="3" type="ORF">CA983_06600</name>
</gene>
<protein>
    <submittedName>
        <fullName evidence="3">Cupin</fullName>
    </submittedName>
</protein>